<dbReference type="PRINTS" id="PR01438">
    <property type="entry name" value="UNVRSLSTRESS"/>
</dbReference>
<reference evidence="3 4" key="1">
    <citation type="submission" date="2018-01" db="EMBL/GenBank/DDBJ databases">
        <title>Complete genome sequence of Salinigranum rubrum GX10T, an extremely halophilic archaeon isolated from a marine solar saltern.</title>
        <authorList>
            <person name="Han S."/>
        </authorList>
    </citation>
    <scope>NUCLEOTIDE SEQUENCE [LARGE SCALE GENOMIC DNA]</scope>
    <source>
        <strain evidence="3 4">GX10</strain>
    </source>
</reference>
<gene>
    <name evidence="3" type="ORF">C2R22_17390</name>
</gene>
<dbReference type="EMBL" id="CP026309">
    <property type="protein sequence ID" value="AUV83199.1"/>
    <property type="molecule type" value="Genomic_DNA"/>
</dbReference>
<dbReference type="OrthoDB" id="105697at2157"/>
<dbReference type="Gene3D" id="3.40.50.620">
    <property type="entry name" value="HUPs"/>
    <property type="match status" value="1"/>
</dbReference>
<keyword evidence="4" id="KW-1185">Reference proteome</keyword>
<dbReference type="RefSeq" id="WP_103426888.1">
    <property type="nucleotide sequence ID" value="NZ_CP026309.1"/>
</dbReference>
<dbReference type="PANTHER" id="PTHR46268:SF6">
    <property type="entry name" value="UNIVERSAL STRESS PROTEIN UP12"/>
    <property type="match status" value="1"/>
</dbReference>
<dbReference type="KEGG" id="srub:C2R22_17390"/>
<organism evidence="3 4">
    <name type="scientific">Salinigranum rubrum</name>
    <dbReference type="NCBI Taxonomy" id="755307"/>
    <lineage>
        <taxon>Archaea</taxon>
        <taxon>Methanobacteriati</taxon>
        <taxon>Methanobacteriota</taxon>
        <taxon>Stenosarchaea group</taxon>
        <taxon>Halobacteria</taxon>
        <taxon>Halobacteriales</taxon>
        <taxon>Haloferacaceae</taxon>
        <taxon>Salinigranum</taxon>
    </lineage>
</organism>
<evidence type="ECO:0000256" key="1">
    <source>
        <dbReference type="ARBA" id="ARBA00008791"/>
    </source>
</evidence>
<dbReference type="Pfam" id="PF00582">
    <property type="entry name" value="Usp"/>
    <property type="match status" value="1"/>
</dbReference>
<comment type="similarity">
    <text evidence="1">Belongs to the universal stress protein A family.</text>
</comment>
<evidence type="ECO:0000313" key="3">
    <source>
        <dbReference type="EMBL" id="AUV83199.1"/>
    </source>
</evidence>
<dbReference type="Proteomes" id="UP000236584">
    <property type="component" value="Chromosome"/>
</dbReference>
<dbReference type="AlphaFoldDB" id="A0A2I8VQ06"/>
<evidence type="ECO:0000313" key="4">
    <source>
        <dbReference type="Proteomes" id="UP000236584"/>
    </source>
</evidence>
<dbReference type="SUPFAM" id="SSF52402">
    <property type="entry name" value="Adenine nucleotide alpha hydrolases-like"/>
    <property type="match status" value="1"/>
</dbReference>
<dbReference type="InterPro" id="IPR014729">
    <property type="entry name" value="Rossmann-like_a/b/a_fold"/>
</dbReference>
<dbReference type="InterPro" id="IPR006016">
    <property type="entry name" value="UspA"/>
</dbReference>
<name>A0A2I8VQ06_9EURY</name>
<sequence>MYRTVLIPTDGSTGAGRGVTAGVDIAKQYGATVHALYVVDERIYGQTPALSDMELRFEQLEAEGEGYLEEIVARATEAGLDVETSVQRGMPHEIITTYADENDVDLIVMGRHGASAHPAPHIGSCTDRVLRTAPVPVLPA</sequence>
<accession>A0A2I8VQ06</accession>
<dbReference type="PANTHER" id="PTHR46268">
    <property type="entry name" value="STRESS RESPONSE PROTEIN NHAX"/>
    <property type="match status" value="1"/>
</dbReference>
<evidence type="ECO:0000259" key="2">
    <source>
        <dbReference type="Pfam" id="PF00582"/>
    </source>
</evidence>
<feature type="domain" description="UspA" evidence="2">
    <location>
        <begin position="1"/>
        <end position="138"/>
    </location>
</feature>
<dbReference type="InterPro" id="IPR006015">
    <property type="entry name" value="Universal_stress_UspA"/>
</dbReference>
<dbReference type="GeneID" id="35593904"/>
<dbReference type="CDD" id="cd00293">
    <property type="entry name" value="USP-like"/>
    <property type="match status" value="1"/>
</dbReference>
<protein>
    <submittedName>
        <fullName evidence="3">Universal stress protein</fullName>
    </submittedName>
</protein>
<proteinExistence type="inferred from homology"/>